<sequence>MEQKLKEAMTGLMVTLGTDAERKFAWCLRKVDGKDVIFIHKRENGMSGFNDKDYITAFPVERILSCLKLLP</sequence>
<dbReference type="RefSeq" id="WP_302584817.1">
    <property type="nucleotide sequence ID" value="NZ_CACRUT010000016.1"/>
</dbReference>
<dbReference type="AlphaFoldDB" id="A0A6N3EW74"/>
<gene>
    <name evidence="1" type="ORF">PCLFYP37_02892</name>
</gene>
<proteinExistence type="predicted"/>
<reference evidence="1" key="1">
    <citation type="submission" date="2019-11" db="EMBL/GenBank/DDBJ databases">
        <authorList>
            <person name="Feng L."/>
        </authorList>
    </citation>
    <scope>NUCLEOTIDE SEQUENCE</scope>
    <source>
        <strain evidence="1">PclaraLFYP37</strain>
    </source>
</reference>
<dbReference type="EMBL" id="CACRUT010000016">
    <property type="protein sequence ID" value="VYU43689.1"/>
    <property type="molecule type" value="Genomic_DNA"/>
</dbReference>
<protein>
    <submittedName>
        <fullName evidence="1">Uncharacterized protein</fullName>
    </submittedName>
</protein>
<name>A0A6N3EW74_9BACT</name>
<evidence type="ECO:0000313" key="1">
    <source>
        <dbReference type="EMBL" id="VYU43689.1"/>
    </source>
</evidence>
<organism evidence="1">
    <name type="scientific">Paraprevotella clara</name>
    <dbReference type="NCBI Taxonomy" id="454154"/>
    <lineage>
        <taxon>Bacteria</taxon>
        <taxon>Pseudomonadati</taxon>
        <taxon>Bacteroidota</taxon>
        <taxon>Bacteroidia</taxon>
        <taxon>Bacteroidales</taxon>
        <taxon>Prevotellaceae</taxon>
        <taxon>Paraprevotella</taxon>
    </lineage>
</organism>
<accession>A0A6N3EW74</accession>